<keyword evidence="3" id="KW-0648">Protein biosynthesis</keyword>
<feature type="domain" description="TFIIS central" evidence="2">
    <location>
        <begin position="472"/>
        <end position="594"/>
    </location>
</feature>
<feature type="region of interest" description="Disordered" evidence="1">
    <location>
        <begin position="236"/>
        <end position="362"/>
    </location>
</feature>
<feature type="compositionally biased region" description="Polar residues" evidence="1">
    <location>
        <begin position="1193"/>
        <end position="1210"/>
    </location>
</feature>
<evidence type="ECO:0000313" key="3">
    <source>
        <dbReference type="EMBL" id="QCE16191.1"/>
    </source>
</evidence>
<dbReference type="GO" id="GO:0003746">
    <property type="term" value="F:translation elongation factor activity"/>
    <property type="evidence" value="ECO:0007669"/>
    <property type="project" value="UniProtKB-KW"/>
</dbReference>
<keyword evidence="4" id="KW-1185">Reference proteome</keyword>
<sequence>MRFTGFSLLHSAFSAAHTYHFRSLHRNIASSRFYSIKAFINRLINRCSEFDFIGALMLGSTMQLIDSTPGLLLCFLLNETVVVVASGMSNNLVSEPMPSMQMARLEPLMNKIDSSGRQMEMGILVPVSSDIVSQPMGSSNEHVGLLRAVPGESRFQGMPLSTMQSGRVEAQPSNPGMHQILSANRQSMQMGRLPNSAGPQQQQQPTTPKRKAPTELSSSSSFNKRVAQMGNRPWLQQVPNASNRGSLQMQSPSNASRTQHSAASSKRKTQLDSTSGKAGTPRSVNSKSQNSQIKQSSKAQTESSESVRSKMRESLAAALALVSQQGKPQIPNNNRPTDDATNTQGKLENNSQCSGSTPTSINAPLEQSISQSVNSSFAEVDSVGRVETEHMQSTSFKEDFPEKYKDYEAGSTNASNNESILTSMQVLNCDKQDFQSCYTLTTDDVPFSDSFFMKDDLLQGNGLSWVLSDMVDVGNQRESQTNIEQRSEPEEKGEGCREEAPLPELLASKIEAELFKLFGGVNKKYKEKGRSLLFNLKDRNNPELRERVMFGQIPPEQLCSMTAEELASKELSQWRIAKAEELAQMVVLPNSDVDFRRLVKKTHKGEFQVEVEHEDNVSIEEVSGGTNSVARSQTAKRDVEGTSSKPDVNSDAEKRNLQKDDTFSITISSTDGTDPMQGLMTDDALKDPDFLPPIVSLDEFMESLHSEPPFENLPLETGKVTPALDKDDSGVGSKSKSSDLTPNEQAVVTPEKFPSTRVTSDAEKEKKADAESGTISSDTAGYSGSQADMKSTDDRTKEMSIDNAKPAPSDTDFKGNQSHAEGRYGNDNKYMKDAVPTKGECLWEGMLQPNISTTQSVISFYKSGEKTAAKDWPGFLEIKGRVRLDAFEKFLQDLRLSRSRAIMVSHFLSKELDEQSTLREVAESYISDERVGFAEPVHGVELYFCPPHKKTVEMLSNILPKEQIEAVNSIDNGLIGIIVWRKTNLTSSISPTTATHHKHSSKRQQYLSRRQQDINVNANSTHKAVPPTDLKTTENENDDDDDVPPGFGPPAARVEDDLPEFNFSSSSIPPHLAQKPKELSNMVALHSVNPAPPPARPVEQMRELVYKYGQNKASAPSSVNWQDKFGGTIQPWNDDDDDIPEWQPQTSQNQFLPQQTMHNFHLRPHIVNQSLPGSQQQPIMTPQYLQPPMNVTHTQRNFDPQWLPSPQATNLPPRGPPPYGAPSQGTTWPQNVSRTSRGF</sequence>
<dbReference type="PROSITE" id="PS51321">
    <property type="entry name" value="TFIIS_CENTRAL"/>
    <property type="match status" value="1"/>
</dbReference>
<gene>
    <name evidence="3" type="ORF">DEO72_LG11g3204</name>
</gene>
<dbReference type="AlphaFoldDB" id="A0A4D6NTF0"/>
<feature type="compositionally biased region" description="Low complexity" evidence="1">
    <location>
        <begin position="283"/>
        <end position="298"/>
    </location>
</feature>
<dbReference type="EMBL" id="CP039355">
    <property type="protein sequence ID" value="QCE16191.1"/>
    <property type="molecule type" value="Genomic_DNA"/>
</dbReference>
<feature type="compositionally biased region" description="Polar residues" evidence="1">
    <location>
        <begin position="237"/>
        <end position="264"/>
    </location>
</feature>
<organism evidence="3 4">
    <name type="scientific">Vigna unguiculata</name>
    <name type="common">Cowpea</name>
    <dbReference type="NCBI Taxonomy" id="3917"/>
    <lineage>
        <taxon>Eukaryota</taxon>
        <taxon>Viridiplantae</taxon>
        <taxon>Streptophyta</taxon>
        <taxon>Embryophyta</taxon>
        <taxon>Tracheophyta</taxon>
        <taxon>Spermatophyta</taxon>
        <taxon>Magnoliopsida</taxon>
        <taxon>eudicotyledons</taxon>
        <taxon>Gunneridae</taxon>
        <taxon>Pentapetalae</taxon>
        <taxon>rosids</taxon>
        <taxon>fabids</taxon>
        <taxon>Fabales</taxon>
        <taxon>Fabaceae</taxon>
        <taxon>Papilionoideae</taxon>
        <taxon>50 kb inversion clade</taxon>
        <taxon>NPAAA clade</taxon>
        <taxon>indigoferoid/millettioid clade</taxon>
        <taxon>Phaseoleae</taxon>
        <taxon>Vigna</taxon>
    </lineage>
</organism>
<feature type="region of interest" description="Disordered" evidence="1">
    <location>
        <begin position="156"/>
        <end position="178"/>
    </location>
</feature>
<evidence type="ECO:0000256" key="1">
    <source>
        <dbReference type="SAM" id="MobiDB-lite"/>
    </source>
</evidence>
<feature type="compositionally biased region" description="Basic and acidic residues" evidence="1">
    <location>
        <begin position="790"/>
        <end position="800"/>
    </location>
</feature>
<feature type="region of interest" description="Disordered" evidence="1">
    <location>
        <begin position="190"/>
        <end position="222"/>
    </location>
</feature>
<feature type="compositionally biased region" description="Polar residues" evidence="1">
    <location>
        <begin position="322"/>
        <end position="362"/>
    </location>
</feature>
<accession>A0A4D6NTF0</accession>
<evidence type="ECO:0000313" key="4">
    <source>
        <dbReference type="Proteomes" id="UP000501690"/>
    </source>
</evidence>
<dbReference type="Proteomes" id="UP000501690">
    <property type="component" value="Linkage Group LG11"/>
</dbReference>
<feature type="compositionally biased region" description="Polar residues" evidence="1">
    <location>
        <begin position="663"/>
        <end position="672"/>
    </location>
</feature>
<feature type="region of interest" description="Disordered" evidence="1">
    <location>
        <begin position="1015"/>
        <end position="1073"/>
    </location>
</feature>
<feature type="compositionally biased region" description="Polar residues" evidence="1">
    <location>
        <begin position="773"/>
        <end position="789"/>
    </location>
</feature>
<dbReference type="InterPro" id="IPR012921">
    <property type="entry name" value="SPOC_C"/>
</dbReference>
<feature type="compositionally biased region" description="Basic and acidic residues" evidence="1">
    <location>
        <begin position="760"/>
        <end position="770"/>
    </location>
</feature>
<feature type="region of interest" description="Disordered" evidence="1">
    <location>
        <begin position="1193"/>
        <end position="1239"/>
    </location>
</feature>
<name>A0A4D6NTF0_VIGUN</name>
<feature type="region of interest" description="Disordered" evidence="1">
    <location>
        <begin position="476"/>
        <end position="496"/>
    </location>
</feature>
<dbReference type="SUPFAM" id="SSF46942">
    <property type="entry name" value="Elongation factor TFIIS domain 2"/>
    <property type="match status" value="1"/>
</dbReference>
<dbReference type="GO" id="GO:0005634">
    <property type="term" value="C:nucleus"/>
    <property type="evidence" value="ECO:0007669"/>
    <property type="project" value="TreeGrafter"/>
</dbReference>
<dbReference type="Pfam" id="PF07500">
    <property type="entry name" value="TFIIS_M"/>
    <property type="match status" value="1"/>
</dbReference>
<feature type="region of interest" description="Disordered" evidence="1">
    <location>
        <begin position="620"/>
        <end position="681"/>
    </location>
</feature>
<reference evidence="3 4" key="1">
    <citation type="submission" date="2019-04" db="EMBL/GenBank/DDBJ databases">
        <title>An improved genome assembly and genetic linkage map for asparagus bean, Vigna unguiculata ssp. sesquipedialis.</title>
        <authorList>
            <person name="Xia Q."/>
            <person name="Zhang R."/>
            <person name="Dong Y."/>
        </authorList>
    </citation>
    <scope>NUCLEOTIDE SEQUENCE [LARGE SCALE GENOMIC DNA]</scope>
    <source>
        <tissue evidence="3">Leaf</tissue>
    </source>
</reference>
<dbReference type="Pfam" id="PF07744">
    <property type="entry name" value="SPOC"/>
    <property type="match status" value="1"/>
</dbReference>
<evidence type="ECO:0000259" key="2">
    <source>
        <dbReference type="PROSITE" id="PS51321"/>
    </source>
</evidence>
<feature type="compositionally biased region" description="Basic and acidic residues" evidence="1">
    <location>
        <begin position="820"/>
        <end position="831"/>
    </location>
</feature>
<feature type="region of interest" description="Disordered" evidence="1">
    <location>
        <begin position="707"/>
        <end position="831"/>
    </location>
</feature>
<dbReference type="InterPro" id="IPR003618">
    <property type="entry name" value="TFIIS_cen_dom"/>
</dbReference>
<dbReference type="PANTHER" id="PTHR11477:SF20">
    <property type="entry name" value="SPOC DOMAIN _ TRANSCRIPTION ELONGATION FACTOR S-II PROTEIN"/>
    <property type="match status" value="1"/>
</dbReference>
<protein>
    <submittedName>
        <fullName evidence="3">Transcription elongation factor S-II</fullName>
    </submittedName>
</protein>
<dbReference type="SMART" id="SM00510">
    <property type="entry name" value="TFS2M"/>
    <property type="match status" value="1"/>
</dbReference>
<feature type="compositionally biased region" description="Basic and acidic residues" evidence="1">
    <location>
        <begin position="485"/>
        <end position="496"/>
    </location>
</feature>
<dbReference type="Gene3D" id="1.10.472.30">
    <property type="entry name" value="Transcription elongation factor S-II, central domain"/>
    <property type="match status" value="1"/>
</dbReference>
<dbReference type="CDD" id="cd21538">
    <property type="entry name" value="SPOC_TFIIS"/>
    <property type="match status" value="1"/>
</dbReference>
<dbReference type="InterPro" id="IPR036575">
    <property type="entry name" value="TFIIS_cen_dom_sf"/>
</dbReference>
<feature type="compositionally biased region" description="Low complexity" evidence="1">
    <location>
        <begin position="730"/>
        <end position="739"/>
    </location>
</feature>
<feature type="compositionally biased region" description="Polar residues" evidence="1">
    <location>
        <begin position="1223"/>
        <end position="1239"/>
    </location>
</feature>
<feature type="compositionally biased region" description="Polar residues" evidence="1">
    <location>
        <begin position="159"/>
        <end position="178"/>
    </location>
</feature>
<keyword evidence="3" id="KW-0251">Elongation factor</keyword>
<dbReference type="PANTHER" id="PTHR11477">
    <property type="entry name" value="TRANSCRIPTION FACTOR S-II ZINC FINGER DOMAIN-CONTAINING PROTEIN"/>
    <property type="match status" value="1"/>
</dbReference>
<feature type="compositionally biased region" description="Polar residues" evidence="1">
    <location>
        <begin position="624"/>
        <end position="633"/>
    </location>
</feature>
<proteinExistence type="predicted"/>
<dbReference type="GO" id="GO:0006351">
    <property type="term" value="P:DNA-templated transcription"/>
    <property type="evidence" value="ECO:0007669"/>
    <property type="project" value="InterPro"/>
</dbReference>
<feature type="compositionally biased region" description="Basic and acidic residues" evidence="1">
    <location>
        <begin position="651"/>
        <end position="662"/>
    </location>
</feature>